<dbReference type="Gene3D" id="3.40.50.2000">
    <property type="entry name" value="Glycogen Phosphorylase B"/>
    <property type="match status" value="2"/>
</dbReference>
<dbReference type="RefSeq" id="WP_027403194.1">
    <property type="nucleotide sequence ID" value="NZ_CP099464.1"/>
</dbReference>
<organism evidence="1 2">
    <name type="scientific">Dolichospermum heterosporum TAC447</name>
    <dbReference type="NCBI Taxonomy" id="747523"/>
    <lineage>
        <taxon>Bacteria</taxon>
        <taxon>Bacillati</taxon>
        <taxon>Cyanobacteriota</taxon>
        <taxon>Cyanophyceae</taxon>
        <taxon>Nostocales</taxon>
        <taxon>Aphanizomenonaceae</taxon>
        <taxon>Dolichospermum</taxon>
        <taxon>Dolichospermum heterosporum</taxon>
    </lineage>
</organism>
<gene>
    <name evidence="1" type="ORF">NG743_12925</name>
</gene>
<evidence type="ECO:0000313" key="1">
    <source>
        <dbReference type="EMBL" id="UUO17812.1"/>
    </source>
</evidence>
<dbReference type="SUPFAM" id="SSF53756">
    <property type="entry name" value="UDP-Glycosyltransferase/glycogen phosphorylase"/>
    <property type="match status" value="1"/>
</dbReference>
<keyword evidence="1" id="KW-0328">Glycosyltransferase</keyword>
<dbReference type="GO" id="GO:0016757">
    <property type="term" value="F:glycosyltransferase activity"/>
    <property type="evidence" value="ECO:0007669"/>
    <property type="project" value="UniProtKB-KW"/>
</dbReference>
<protein>
    <submittedName>
        <fullName evidence="1">Glycosyltransferase</fullName>
        <ecNumber evidence="1">2.4.-.-</ecNumber>
    </submittedName>
</protein>
<accession>A0ABY5M0L0</accession>
<reference evidence="1" key="1">
    <citation type="submission" date="2022-06" db="EMBL/GenBank/DDBJ databases">
        <title>Nostosin G and Spiroidesin B from the Cyanobacterium Dolichospermum sp. NIES-1697.</title>
        <authorList>
            <person name="Phan C.-S."/>
            <person name="Mehjabin J.J."/>
            <person name="Anas A.R.J."/>
            <person name="Hayasaka M."/>
            <person name="Onoki R."/>
            <person name="Wang J."/>
            <person name="Umezawa T."/>
            <person name="Washio K."/>
            <person name="Morikawa M."/>
            <person name="Okino T."/>
        </authorList>
    </citation>
    <scope>NUCLEOTIDE SEQUENCE</scope>
    <source>
        <strain evidence="1">NIES-1697</strain>
    </source>
</reference>
<evidence type="ECO:0000313" key="2">
    <source>
        <dbReference type="Proteomes" id="UP001057561"/>
    </source>
</evidence>
<dbReference type="Proteomes" id="UP001057561">
    <property type="component" value="Chromosome"/>
</dbReference>
<dbReference type="EC" id="2.4.-.-" evidence="1"/>
<dbReference type="Pfam" id="PF13692">
    <property type="entry name" value="Glyco_trans_1_4"/>
    <property type="match status" value="1"/>
</dbReference>
<keyword evidence="1" id="KW-0808">Transferase</keyword>
<proteinExistence type="predicted"/>
<sequence>MLSHSKNNKHQSHTQKFVFISSCYEHWGGSEELWSESAKYLKKLGYVVTAYKNGVNTSTQFKQLKADGIKVKDIKYLVNLLRKLDFLLVSNHPVLSLLIVFNKYLLKYLLKYLQVSLVVISQGENFDGVEIAKLCLRLNLPYVIISQKASDAVWKHGITRKLMRDVYAQAKYCFFVSKHNLSLTEAQIGYSLTNAEVVRNPHRAIIPEALPYPQPENDYFKIACVGRLWILDKGQDVLLRVLAEDKWQNRNLHISFFGQGVDRDGLIDMTKLLGLKNVSFPGFVENILDIWHDHHALIMPSRAEGLPIALVEAMMCGRPGIVTDVGGISEVVEDDLTGFIAKGAFFAAIDEALERAWQRRYEWEYIGKEASISIRELIPPHPEQIFADKLLQLSTLPVNSASMGDRM</sequence>
<dbReference type="PANTHER" id="PTHR12526:SF638">
    <property type="entry name" value="SPORE COAT PROTEIN SA"/>
    <property type="match status" value="1"/>
</dbReference>
<keyword evidence="2" id="KW-1185">Reference proteome</keyword>
<dbReference type="PANTHER" id="PTHR12526">
    <property type="entry name" value="GLYCOSYLTRANSFERASE"/>
    <property type="match status" value="1"/>
</dbReference>
<dbReference type="EMBL" id="CP099464">
    <property type="protein sequence ID" value="UUO17812.1"/>
    <property type="molecule type" value="Genomic_DNA"/>
</dbReference>
<name>A0ABY5M0L0_9CYAN</name>